<keyword evidence="3" id="KW-1185">Reference proteome</keyword>
<keyword evidence="1" id="KW-0472">Membrane</keyword>
<evidence type="ECO:0000313" key="2">
    <source>
        <dbReference type="EMBL" id="KAJ8299639.1"/>
    </source>
</evidence>
<gene>
    <name evidence="2" type="ORF">KUTeg_023699</name>
</gene>
<feature type="transmembrane region" description="Helical" evidence="1">
    <location>
        <begin position="81"/>
        <end position="100"/>
    </location>
</feature>
<name>A0ABQ9E5Q8_TEGGR</name>
<dbReference type="PANTHER" id="PTHR31034:SF2">
    <property type="entry name" value="TRANSMEMBRANE PROTEIN 101"/>
    <property type="match status" value="1"/>
</dbReference>
<dbReference type="Proteomes" id="UP001217089">
    <property type="component" value="Unassembled WGS sequence"/>
</dbReference>
<proteinExistence type="predicted"/>
<feature type="transmembrane region" description="Helical" evidence="1">
    <location>
        <begin position="176"/>
        <end position="194"/>
    </location>
</feature>
<dbReference type="PANTHER" id="PTHR31034">
    <property type="entry name" value="TRANSMEMBRANE PROTEIN 101"/>
    <property type="match status" value="1"/>
</dbReference>
<evidence type="ECO:0000313" key="3">
    <source>
        <dbReference type="Proteomes" id="UP001217089"/>
    </source>
</evidence>
<reference evidence="2 3" key="1">
    <citation type="submission" date="2022-12" db="EMBL/GenBank/DDBJ databases">
        <title>Chromosome-level genome of Tegillarca granosa.</title>
        <authorList>
            <person name="Kim J."/>
        </authorList>
    </citation>
    <scope>NUCLEOTIDE SEQUENCE [LARGE SCALE GENOMIC DNA]</scope>
    <source>
        <strain evidence="2">Teg-2019</strain>
        <tissue evidence="2">Adductor muscle</tissue>
    </source>
</reference>
<protein>
    <submittedName>
        <fullName evidence="2">Uncharacterized protein</fullName>
    </submittedName>
</protein>
<feature type="transmembrane region" description="Helical" evidence="1">
    <location>
        <begin position="20"/>
        <end position="38"/>
    </location>
</feature>
<accession>A0ABQ9E5Q8</accession>
<keyword evidence="1" id="KW-0812">Transmembrane</keyword>
<dbReference type="InterPro" id="IPR029371">
    <property type="entry name" value="TMEM101"/>
</dbReference>
<dbReference type="EMBL" id="JARBDR010000921">
    <property type="protein sequence ID" value="KAJ8299639.1"/>
    <property type="molecule type" value="Genomic_DNA"/>
</dbReference>
<feature type="transmembrane region" description="Helical" evidence="1">
    <location>
        <begin position="112"/>
        <end position="129"/>
    </location>
</feature>
<evidence type="ECO:0000256" key="1">
    <source>
        <dbReference type="SAM" id="Phobius"/>
    </source>
</evidence>
<dbReference type="Pfam" id="PF15111">
    <property type="entry name" value="TMEM101"/>
    <property type="match status" value="1"/>
</dbReference>
<feature type="transmembrane region" description="Helical" evidence="1">
    <location>
        <begin position="45"/>
        <end position="61"/>
    </location>
</feature>
<feature type="transmembrane region" description="Helical" evidence="1">
    <location>
        <begin position="149"/>
        <end position="169"/>
    </location>
</feature>
<organism evidence="2 3">
    <name type="scientific">Tegillarca granosa</name>
    <name type="common">Malaysian cockle</name>
    <name type="synonym">Anadara granosa</name>
    <dbReference type="NCBI Taxonomy" id="220873"/>
    <lineage>
        <taxon>Eukaryota</taxon>
        <taxon>Metazoa</taxon>
        <taxon>Spiralia</taxon>
        <taxon>Lophotrochozoa</taxon>
        <taxon>Mollusca</taxon>
        <taxon>Bivalvia</taxon>
        <taxon>Autobranchia</taxon>
        <taxon>Pteriomorphia</taxon>
        <taxon>Arcoida</taxon>
        <taxon>Arcoidea</taxon>
        <taxon>Arcidae</taxon>
        <taxon>Tegillarca</taxon>
    </lineage>
</organism>
<comment type="caution">
    <text evidence="2">The sequence shown here is derived from an EMBL/GenBank/DDBJ whole genome shotgun (WGS) entry which is preliminary data.</text>
</comment>
<keyword evidence="1" id="KW-1133">Transmembrane helix</keyword>
<sequence length="233" mass="27261">MEQKRGRKNIDLKYPPMLPKVIYVHIGIFILCGFLMSGKFKRKEVALVYAGQLIYLAYNIYNNSNFKYSEWQRVRALYTHIRMALRHFGCAGMFLIYSYIYDVQRLKQLRKIGETVVGIFLVAYVYALNNSTEDKRGFLSHIPGGDWSRFFFTLILACGAMCFFSGYFLRDISLSCMVILAILTVFIDCDIKYWVNVKNMHYWNQIRLISDDLCLILGFAMIGCRFDNKIKVD</sequence>